<dbReference type="HOGENOM" id="CLU_018544_14_1_1"/>
<evidence type="ECO:0000313" key="2">
    <source>
        <dbReference type="Proteomes" id="UP000027222"/>
    </source>
</evidence>
<accession>A0A067TW24</accession>
<dbReference type="OrthoDB" id="2269034at2759"/>
<gene>
    <name evidence="1" type="ORF">GALMADRAFT_700017</name>
</gene>
<keyword evidence="2" id="KW-1185">Reference proteome</keyword>
<reference evidence="2" key="1">
    <citation type="journal article" date="2014" name="Proc. Natl. Acad. Sci. U.S.A.">
        <title>Extensive sampling of basidiomycete genomes demonstrates inadequacy of the white-rot/brown-rot paradigm for wood decay fungi.</title>
        <authorList>
            <person name="Riley R."/>
            <person name="Salamov A.A."/>
            <person name="Brown D.W."/>
            <person name="Nagy L.G."/>
            <person name="Floudas D."/>
            <person name="Held B.W."/>
            <person name="Levasseur A."/>
            <person name="Lombard V."/>
            <person name="Morin E."/>
            <person name="Otillar R."/>
            <person name="Lindquist E.A."/>
            <person name="Sun H."/>
            <person name="LaButti K.M."/>
            <person name="Schmutz J."/>
            <person name="Jabbour D."/>
            <person name="Luo H."/>
            <person name="Baker S.E."/>
            <person name="Pisabarro A.G."/>
            <person name="Walton J.D."/>
            <person name="Blanchette R.A."/>
            <person name="Henrissat B."/>
            <person name="Martin F."/>
            <person name="Cullen D."/>
            <person name="Hibbett D.S."/>
            <person name="Grigoriev I.V."/>
        </authorList>
    </citation>
    <scope>NUCLEOTIDE SEQUENCE [LARGE SCALE GENOMIC DNA]</scope>
    <source>
        <strain evidence="2">CBS 339.88</strain>
    </source>
</reference>
<dbReference type="InterPro" id="IPR032675">
    <property type="entry name" value="LRR_dom_sf"/>
</dbReference>
<dbReference type="AlphaFoldDB" id="A0A067TW24"/>
<proteinExistence type="predicted"/>
<sequence length="545" mass="62032">MGLLQRCPGYLCDNTTPRNELDVPQGYLCNICSEVAQIDAQIIRTRNLLADLTEKRDTVKNRRLNRLHDPLMCIPVEVTSQIFVFYNDIKRMEPGLSSAAFKKDIDWSPSLFLASISQGWRQIALATSELWTSIDIQVYSLANIPLQAELLNQCLDRSGKRLLVIRLIAKPKMAFPADSPVKMSPLFDVIRQCAPRWQKLFVHLPQRLYAAFVGDLTCAPSLVHLELEPMGGTVTEQKCFQLAETPSLTHLDISRQFLSQIDVQWYNLTTFNCGILSIDELFELLRRAKRLLQCGFFILFEDCGDYPLPEIPIVHQSLRKLRFVASNTSDDSTLEALFNGIELPSLDEIHIDCSDTAQLVSVPRGLHSLFERSRCPLTQFSICNDKSSGLDILSILESLPTVTNLYLEGRKMMTNTVLKLLGERTLTEDGTFQFRILPNRKTLVFVGKRGFQWQSLMDAFFPGWKEASDTRPSTGSPSPTWPFTLRFNLALTKSKNLDYIDADIVPHLVNAQKEMSSIKLEIGVMERRVDLIELSWMRYLQMDVN</sequence>
<evidence type="ECO:0000313" key="1">
    <source>
        <dbReference type="EMBL" id="KDR84139.1"/>
    </source>
</evidence>
<protein>
    <recommendedName>
        <fullName evidence="3">F-box domain-containing protein</fullName>
    </recommendedName>
</protein>
<organism evidence="1 2">
    <name type="scientific">Galerina marginata (strain CBS 339.88)</name>
    <dbReference type="NCBI Taxonomy" id="685588"/>
    <lineage>
        <taxon>Eukaryota</taxon>
        <taxon>Fungi</taxon>
        <taxon>Dikarya</taxon>
        <taxon>Basidiomycota</taxon>
        <taxon>Agaricomycotina</taxon>
        <taxon>Agaricomycetes</taxon>
        <taxon>Agaricomycetidae</taxon>
        <taxon>Agaricales</taxon>
        <taxon>Agaricineae</taxon>
        <taxon>Strophariaceae</taxon>
        <taxon>Galerina</taxon>
    </lineage>
</organism>
<dbReference type="Proteomes" id="UP000027222">
    <property type="component" value="Unassembled WGS sequence"/>
</dbReference>
<name>A0A067TW24_GALM3</name>
<dbReference type="Gene3D" id="3.80.10.10">
    <property type="entry name" value="Ribonuclease Inhibitor"/>
    <property type="match status" value="1"/>
</dbReference>
<dbReference type="EMBL" id="KL142368">
    <property type="protein sequence ID" value="KDR84139.1"/>
    <property type="molecule type" value="Genomic_DNA"/>
</dbReference>
<dbReference type="SUPFAM" id="SSF52047">
    <property type="entry name" value="RNI-like"/>
    <property type="match status" value="1"/>
</dbReference>
<evidence type="ECO:0008006" key="3">
    <source>
        <dbReference type="Google" id="ProtNLM"/>
    </source>
</evidence>